<evidence type="ECO:0000313" key="7">
    <source>
        <dbReference type="EMBL" id="NBG96076.1"/>
    </source>
</evidence>
<reference evidence="7 8" key="1">
    <citation type="journal article" date="2016" name="Int. J. Syst. Evol. Microbiol.">
        <title>Pyruvatibacter mobilis gen. nov., sp. nov., a marine bacterium from the culture broth of Picochlorum sp. 122.</title>
        <authorList>
            <person name="Wang G."/>
            <person name="Tang M."/>
            <person name="Wu H."/>
            <person name="Dai S."/>
            <person name="Li T."/>
            <person name="Chen C."/>
            <person name="He H."/>
            <person name="Fan J."/>
            <person name="Xiang W."/>
            <person name="Li X."/>
        </authorList>
    </citation>
    <scope>NUCLEOTIDE SEQUENCE [LARGE SCALE GENOMIC DNA]</scope>
    <source>
        <strain evidence="7 8">GYP-11</strain>
    </source>
</reference>
<evidence type="ECO:0000313" key="8">
    <source>
        <dbReference type="Proteomes" id="UP000470384"/>
    </source>
</evidence>
<dbReference type="AlphaFoldDB" id="A0A845QCX3"/>
<dbReference type="GO" id="GO:0009055">
    <property type="term" value="F:electron transfer activity"/>
    <property type="evidence" value="ECO:0007669"/>
    <property type="project" value="InterPro"/>
</dbReference>
<feature type="domain" description="Cytochrome c" evidence="6">
    <location>
        <begin position="86"/>
        <end position="200"/>
    </location>
</feature>
<keyword evidence="5" id="KW-0732">Signal</keyword>
<gene>
    <name evidence="7" type="ORF">GTQ45_10070</name>
</gene>
<feature type="signal peptide" evidence="5">
    <location>
        <begin position="1"/>
        <end position="22"/>
    </location>
</feature>
<feature type="domain" description="Cytochrome c" evidence="6">
    <location>
        <begin position="372"/>
        <end position="504"/>
    </location>
</feature>
<keyword evidence="1 4" id="KW-0349">Heme</keyword>
<dbReference type="Pfam" id="PF06537">
    <property type="entry name" value="DHOR"/>
    <property type="match status" value="1"/>
</dbReference>
<dbReference type="InterPro" id="IPR051395">
    <property type="entry name" value="Cytochrome_c_Peroxidase/MauG"/>
</dbReference>
<dbReference type="InterPro" id="IPR036909">
    <property type="entry name" value="Cyt_c-like_dom_sf"/>
</dbReference>
<evidence type="ECO:0000256" key="3">
    <source>
        <dbReference type="ARBA" id="ARBA00023004"/>
    </source>
</evidence>
<dbReference type="GeneID" id="300654787"/>
<dbReference type="InterPro" id="IPR010538">
    <property type="entry name" value="DHOR"/>
</dbReference>
<dbReference type="EMBL" id="WXYQ01000006">
    <property type="protein sequence ID" value="NBG96076.1"/>
    <property type="molecule type" value="Genomic_DNA"/>
</dbReference>
<dbReference type="PIRSF" id="PIRSF028099">
    <property type="entry name" value="DUF1111"/>
    <property type="match status" value="1"/>
</dbReference>
<comment type="caution">
    <text evidence="7">The sequence shown here is derived from an EMBL/GenBank/DDBJ whole genome shotgun (WGS) entry which is preliminary data.</text>
</comment>
<evidence type="ECO:0000259" key="6">
    <source>
        <dbReference type="PROSITE" id="PS51007"/>
    </source>
</evidence>
<dbReference type="PROSITE" id="PS51007">
    <property type="entry name" value="CYTC"/>
    <property type="match status" value="2"/>
</dbReference>
<protein>
    <submittedName>
        <fullName evidence="7">Thiol oxidoreductase</fullName>
    </submittedName>
</protein>
<dbReference type="SUPFAM" id="SSF46626">
    <property type="entry name" value="Cytochrome c"/>
    <property type="match status" value="1"/>
</dbReference>
<dbReference type="PANTHER" id="PTHR30600:SF4">
    <property type="entry name" value="CYTOCHROME C DOMAIN-CONTAINING PROTEIN"/>
    <property type="match status" value="1"/>
</dbReference>
<keyword evidence="8" id="KW-1185">Reference proteome</keyword>
<feature type="chain" id="PRO_5032565762" evidence="5">
    <location>
        <begin position="23"/>
        <end position="504"/>
    </location>
</feature>
<dbReference type="GO" id="GO:0046872">
    <property type="term" value="F:metal ion binding"/>
    <property type="evidence" value="ECO:0007669"/>
    <property type="project" value="UniProtKB-KW"/>
</dbReference>
<dbReference type="GO" id="GO:0004130">
    <property type="term" value="F:cytochrome-c peroxidase activity"/>
    <property type="evidence" value="ECO:0007669"/>
    <property type="project" value="TreeGrafter"/>
</dbReference>
<evidence type="ECO:0000256" key="5">
    <source>
        <dbReference type="SAM" id="SignalP"/>
    </source>
</evidence>
<name>A0A845QCX3_9HYPH</name>
<keyword evidence="3 4" id="KW-0408">Iron</keyword>
<proteinExistence type="predicted"/>
<dbReference type="InterPro" id="IPR009056">
    <property type="entry name" value="Cyt_c-like_dom"/>
</dbReference>
<evidence type="ECO:0000256" key="1">
    <source>
        <dbReference type="ARBA" id="ARBA00022617"/>
    </source>
</evidence>
<dbReference type="RefSeq" id="WP_160588172.1">
    <property type="nucleotide sequence ID" value="NZ_BMHN01000001.1"/>
</dbReference>
<evidence type="ECO:0000256" key="4">
    <source>
        <dbReference type="PROSITE-ProRule" id="PRU00433"/>
    </source>
</evidence>
<keyword evidence="2 4" id="KW-0479">Metal-binding</keyword>
<evidence type="ECO:0000256" key="2">
    <source>
        <dbReference type="ARBA" id="ARBA00022723"/>
    </source>
</evidence>
<dbReference type="GO" id="GO:0020037">
    <property type="term" value="F:heme binding"/>
    <property type="evidence" value="ECO:0007669"/>
    <property type="project" value="InterPro"/>
</dbReference>
<dbReference type="OrthoDB" id="9805202at2"/>
<organism evidence="7 8">
    <name type="scientific">Pyruvatibacter mobilis</name>
    <dbReference type="NCBI Taxonomy" id="1712261"/>
    <lineage>
        <taxon>Bacteria</taxon>
        <taxon>Pseudomonadati</taxon>
        <taxon>Pseudomonadota</taxon>
        <taxon>Alphaproteobacteria</taxon>
        <taxon>Hyphomicrobiales</taxon>
        <taxon>Parvibaculaceae</taxon>
        <taxon>Pyruvatibacter</taxon>
    </lineage>
</organism>
<dbReference type="PANTHER" id="PTHR30600">
    <property type="entry name" value="CYTOCHROME C PEROXIDASE-RELATED"/>
    <property type="match status" value="1"/>
</dbReference>
<dbReference type="Proteomes" id="UP000470384">
    <property type="component" value="Unassembled WGS sequence"/>
</dbReference>
<dbReference type="Gene3D" id="1.10.760.10">
    <property type="entry name" value="Cytochrome c-like domain"/>
    <property type="match status" value="1"/>
</dbReference>
<sequence>MMMRGPALAGGAIAVCAVFLGAAVTPVAARDAGEAARVARVTAPATDFSAPEPFETRPGGAATSFKHPNRDAFSQPSANMPFERQLDFRVGNGIFKKIWVSSPSSTQSSDGLGPLFNARSCQRCHLKDGRGHPPAAGETPVSMFLRLSIPPQTEDDRTALATYLASVIPDPAYGGQLQNFSIQGHDAEGDMKVTYEEETVTLGDGTEVKLRRPVYEAVNLKYGPMHPDVMLSPRVASPMIGLGLLEAIRAEDVLAGADPEDKDGDGISGQPNWAFNHETGEVELGRFGWKAGEPSVAQQSAAAFHGDIGISTPLFRTHYGDCREGAQDGCRDAPHGGTRDGTVTEATDDMFERVVFYSRNLAVPARRDVDDPQVLAGKKLFYESGCISCHTPKFVTRRDAIGEEQSFQLIWPYSDMLLHDMGPGLADNRPEGAASGQEWRTQPLWGIGLTEAVSGHTLLLHDGRARNVLEAILWHGGEAQAARDNVAAMPAEDREALLAFINSL</sequence>
<accession>A0A845QCX3</accession>